<evidence type="ECO:0000313" key="3">
    <source>
        <dbReference type="Proteomes" id="UP000775213"/>
    </source>
</evidence>
<dbReference type="EMBL" id="JAGFBR010000016">
    <property type="protein sequence ID" value="KAH0453542.1"/>
    <property type="molecule type" value="Genomic_DNA"/>
</dbReference>
<accession>A0AAV7GDA6</accession>
<keyword evidence="1" id="KW-0472">Membrane</keyword>
<feature type="transmembrane region" description="Helical" evidence="1">
    <location>
        <begin position="12"/>
        <end position="32"/>
    </location>
</feature>
<dbReference type="AlphaFoldDB" id="A0AAV7GDA6"/>
<reference evidence="2 3" key="1">
    <citation type="journal article" date="2021" name="Hortic Res">
        <title>Chromosome-scale assembly of the Dendrobium chrysotoxum genome enhances the understanding of orchid evolution.</title>
        <authorList>
            <person name="Zhang Y."/>
            <person name="Zhang G.Q."/>
            <person name="Zhang D."/>
            <person name="Liu X.D."/>
            <person name="Xu X.Y."/>
            <person name="Sun W.H."/>
            <person name="Yu X."/>
            <person name="Zhu X."/>
            <person name="Wang Z.W."/>
            <person name="Zhao X."/>
            <person name="Zhong W.Y."/>
            <person name="Chen H."/>
            <person name="Yin W.L."/>
            <person name="Huang T."/>
            <person name="Niu S.C."/>
            <person name="Liu Z.J."/>
        </authorList>
    </citation>
    <scope>NUCLEOTIDE SEQUENCE [LARGE SCALE GENOMIC DNA]</scope>
    <source>
        <strain evidence="2">Lindl</strain>
    </source>
</reference>
<proteinExistence type="predicted"/>
<sequence>MVVKSKSVYNAIISRSLYSIFGVITYVPHWMIKKRLVASRVRYNIWGQQKRARNWRCGALRGMWWVEWDGAISEWENEGDERVSGVRDGVGVDGWGH</sequence>
<evidence type="ECO:0000256" key="1">
    <source>
        <dbReference type="SAM" id="Phobius"/>
    </source>
</evidence>
<protein>
    <submittedName>
        <fullName evidence="2">Uncharacterized protein</fullName>
    </submittedName>
</protein>
<dbReference type="Proteomes" id="UP000775213">
    <property type="component" value="Unassembled WGS sequence"/>
</dbReference>
<keyword evidence="1" id="KW-0812">Transmembrane</keyword>
<evidence type="ECO:0000313" key="2">
    <source>
        <dbReference type="EMBL" id="KAH0453542.1"/>
    </source>
</evidence>
<keyword evidence="1" id="KW-1133">Transmembrane helix</keyword>
<organism evidence="2 3">
    <name type="scientific">Dendrobium chrysotoxum</name>
    <name type="common">Orchid</name>
    <dbReference type="NCBI Taxonomy" id="161865"/>
    <lineage>
        <taxon>Eukaryota</taxon>
        <taxon>Viridiplantae</taxon>
        <taxon>Streptophyta</taxon>
        <taxon>Embryophyta</taxon>
        <taxon>Tracheophyta</taxon>
        <taxon>Spermatophyta</taxon>
        <taxon>Magnoliopsida</taxon>
        <taxon>Liliopsida</taxon>
        <taxon>Asparagales</taxon>
        <taxon>Orchidaceae</taxon>
        <taxon>Epidendroideae</taxon>
        <taxon>Malaxideae</taxon>
        <taxon>Dendrobiinae</taxon>
        <taxon>Dendrobium</taxon>
    </lineage>
</organism>
<comment type="caution">
    <text evidence="2">The sequence shown here is derived from an EMBL/GenBank/DDBJ whole genome shotgun (WGS) entry which is preliminary data.</text>
</comment>
<gene>
    <name evidence="2" type="ORF">IEQ34_017866</name>
</gene>
<keyword evidence="3" id="KW-1185">Reference proteome</keyword>
<name>A0AAV7GDA6_DENCH</name>